<dbReference type="GO" id="GO:0003677">
    <property type="term" value="F:DNA binding"/>
    <property type="evidence" value="ECO:0007669"/>
    <property type="project" value="InterPro"/>
</dbReference>
<feature type="domain" description="Transposase IS116/IS110/IS902 C-terminal" evidence="2">
    <location>
        <begin position="201"/>
        <end position="286"/>
    </location>
</feature>
<accession>A0A7K1SRN3</accession>
<comment type="caution">
    <text evidence="3">The sequence shown here is derived from an EMBL/GenBank/DDBJ whole genome shotgun (WGS) entry which is preliminary data.</text>
</comment>
<sequence length="333" mass="37037">MNQQTHYYGVDVSKDTLHISHQTGLDDQGQPQWAYHKVPNELAHLQNWATPLPPNCQVIFEHTGTYSARLAWVLALLDKAFSILTPAQSKGFSTSLKSISKTDRSDAILLARYGQIFQPQPSQLADESLHQLRQQHKHLNDLRISHQAVANQLHALSFDPRASTKVKTSLLVLQQSYLTKIALFEEELDQMSQHELQTISERMQRVKGIGPASAQALCTATNGLAGFESAKAVAKFVGLAPTQVQSGSSVRRRGRMARTGLGYVRGLLYMAARSARKYNLACQALYDRLRAKGKCHRVAMVGVMNKLVHQVFVVVKNNVEFINGFGLPKQNLA</sequence>
<dbReference type="EMBL" id="WPIN01000056">
    <property type="protein sequence ID" value="MVM36373.1"/>
    <property type="molecule type" value="Genomic_DNA"/>
</dbReference>
<protein>
    <submittedName>
        <fullName evidence="3">IS110 family transposase</fullName>
    </submittedName>
</protein>
<evidence type="ECO:0000259" key="2">
    <source>
        <dbReference type="Pfam" id="PF02371"/>
    </source>
</evidence>
<name>A0A7K1SRN3_9BACT</name>
<dbReference type="GO" id="GO:0004803">
    <property type="term" value="F:transposase activity"/>
    <property type="evidence" value="ECO:0007669"/>
    <property type="project" value="InterPro"/>
</dbReference>
<organism evidence="3 4">
    <name type="scientific">Spirosoma arboris</name>
    <dbReference type="NCBI Taxonomy" id="2682092"/>
    <lineage>
        <taxon>Bacteria</taxon>
        <taxon>Pseudomonadati</taxon>
        <taxon>Bacteroidota</taxon>
        <taxon>Cytophagia</taxon>
        <taxon>Cytophagales</taxon>
        <taxon>Cytophagaceae</taxon>
        <taxon>Spirosoma</taxon>
    </lineage>
</organism>
<dbReference type="Pfam" id="PF02371">
    <property type="entry name" value="Transposase_20"/>
    <property type="match status" value="1"/>
</dbReference>
<evidence type="ECO:0000259" key="1">
    <source>
        <dbReference type="Pfam" id="PF01548"/>
    </source>
</evidence>
<evidence type="ECO:0000313" key="3">
    <source>
        <dbReference type="EMBL" id="MVM36373.1"/>
    </source>
</evidence>
<dbReference type="GO" id="GO:0006313">
    <property type="term" value="P:DNA transposition"/>
    <property type="evidence" value="ECO:0007669"/>
    <property type="project" value="InterPro"/>
</dbReference>
<dbReference type="PANTHER" id="PTHR33055:SF3">
    <property type="entry name" value="PUTATIVE TRANSPOSASE FOR IS117-RELATED"/>
    <property type="match status" value="1"/>
</dbReference>
<dbReference type="RefSeq" id="WP_157591165.1">
    <property type="nucleotide sequence ID" value="NZ_WPIN01000056.1"/>
</dbReference>
<dbReference type="AlphaFoldDB" id="A0A7K1SRN3"/>
<dbReference type="PANTHER" id="PTHR33055">
    <property type="entry name" value="TRANSPOSASE FOR INSERTION SEQUENCE ELEMENT IS1111A"/>
    <property type="match status" value="1"/>
</dbReference>
<dbReference type="InterPro" id="IPR003346">
    <property type="entry name" value="Transposase_20"/>
</dbReference>
<reference evidence="3 4" key="1">
    <citation type="submission" date="2019-12" db="EMBL/GenBank/DDBJ databases">
        <title>Spirosoma sp. HMF4905 genome sequencing and assembly.</title>
        <authorList>
            <person name="Kang H."/>
            <person name="Cha I."/>
            <person name="Kim H."/>
            <person name="Joh K."/>
        </authorList>
    </citation>
    <scope>NUCLEOTIDE SEQUENCE [LARGE SCALE GENOMIC DNA]</scope>
    <source>
        <strain evidence="3 4">HMF4905</strain>
    </source>
</reference>
<dbReference type="Proteomes" id="UP000436006">
    <property type="component" value="Unassembled WGS sequence"/>
</dbReference>
<evidence type="ECO:0000313" key="4">
    <source>
        <dbReference type="Proteomes" id="UP000436006"/>
    </source>
</evidence>
<dbReference type="InterPro" id="IPR047650">
    <property type="entry name" value="Transpos_IS110"/>
</dbReference>
<dbReference type="Pfam" id="PF01548">
    <property type="entry name" value="DEDD_Tnp_IS110"/>
    <property type="match status" value="1"/>
</dbReference>
<keyword evidence="4" id="KW-1185">Reference proteome</keyword>
<dbReference type="NCBIfam" id="NF033542">
    <property type="entry name" value="transpos_IS110"/>
    <property type="match status" value="1"/>
</dbReference>
<proteinExistence type="predicted"/>
<feature type="domain" description="Transposase IS110-like N-terminal" evidence="1">
    <location>
        <begin position="9"/>
        <end position="156"/>
    </location>
</feature>
<dbReference type="InterPro" id="IPR002525">
    <property type="entry name" value="Transp_IS110-like_N"/>
</dbReference>
<gene>
    <name evidence="3" type="ORF">GO755_40625</name>
</gene>